<comment type="caution">
    <text evidence="5">The sequence shown here is derived from an EMBL/GenBank/DDBJ whole genome shotgun (WGS) entry which is preliminary data.</text>
</comment>
<evidence type="ECO:0000256" key="3">
    <source>
        <dbReference type="ARBA" id="ARBA00023125"/>
    </source>
</evidence>
<dbReference type="InterPro" id="IPR036390">
    <property type="entry name" value="WH_DNA-bd_sf"/>
</dbReference>
<keyword evidence="3" id="KW-0238">DNA-binding</keyword>
<dbReference type="STRING" id="1184151.AW736_03180"/>
<dbReference type="SUPFAM" id="SSF46785">
    <property type="entry name" value="Winged helix' DNA-binding domain"/>
    <property type="match status" value="1"/>
</dbReference>
<comment type="similarity">
    <text evidence="1">Belongs to the BlaI transcriptional regulatory family.</text>
</comment>
<reference evidence="5 6" key="1">
    <citation type="submission" date="2016-01" db="EMBL/GenBank/DDBJ databases">
        <title>High potential of lignocellulose degradation of a new Verrucomicrobia species.</title>
        <authorList>
            <person name="Wang Y."/>
            <person name="Shi Y."/>
            <person name="Qiu Z."/>
            <person name="Liu S."/>
            <person name="Yang H."/>
        </authorList>
    </citation>
    <scope>NUCLEOTIDE SEQUENCE [LARGE SCALE GENOMIC DNA]</scope>
    <source>
        <strain evidence="5 6">TSB47</strain>
    </source>
</reference>
<dbReference type="InterPro" id="IPR036388">
    <property type="entry name" value="WH-like_DNA-bd_sf"/>
</dbReference>
<dbReference type="GO" id="GO:0003677">
    <property type="term" value="F:DNA binding"/>
    <property type="evidence" value="ECO:0007669"/>
    <property type="project" value="UniProtKB-KW"/>
</dbReference>
<evidence type="ECO:0008006" key="7">
    <source>
        <dbReference type="Google" id="ProtNLM"/>
    </source>
</evidence>
<accession>A0A178INR4</accession>
<dbReference type="EMBL" id="LRRQ01000027">
    <property type="protein sequence ID" value="OAM91472.1"/>
    <property type="molecule type" value="Genomic_DNA"/>
</dbReference>
<dbReference type="Pfam" id="PF03965">
    <property type="entry name" value="Penicillinase_R"/>
    <property type="match status" value="1"/>
</dbReference>
<keyword evidence="6" id="KW-1185">Reference proteome</keyword>
<evidence type="ECO:0000256" key="2">
    <source>
        <dbReference type="ARBA" id="ARBA00023015"/>
    </source>
</evidence>
<sequence>MKVIWKSGPCTAQVVIDALSGPNEWTVSTIKTLLGRLLAKGALSHEKNGKAFVYAAVHGEADYRAAEADSFLDRFFDGALSPLFAHFASTRKLRKRDIDEIEQILRASKRKP</sequence>
<evidence type="ECO:0000256" key="1">
    <source>
        <dbReference type="ARBA" id="ARBA00011046"/>
    </source>
</evidence>
<organism evidence="5 6">
    <name type="scientific">Termitidicoccus mucosus</name>
    <dbReference type="NCBI Taxonomy" id="1184151"/>
    <lineage>
        <taxon>Bacteria</taxon>
        <taxon>Pseudomonadati</taxon>
        <taxon>Verrucomicrobiota</taxon>
        <taxon>Opitutia</taxon>
        <taxon>Opitutales</taxon>
        <taxon>Opitutaceae</taxon>
        <taxon>Termitidicoccus</taxon>
    </lineage>
</organism>
<protein>
    <recommendedName>
        <fullName evidence="7">Transcriptional regulator</fullName>
    </recommendedName>
</protein>
<dbReference type="PIRSF" id="PIRSF019455">
    <property type="entry name" value="CopR_AtkY"/>
    <property type="match status" value="1"/>
</dbReference>
<proteinExistence type="inferred from homology"/>
<evidence type="ECO:0000313" key="5">
    <source>
        <dbReference type="EMBL" id="OAM91472.1"/>
    </source>
</evidence>
<name>A0A178INR4_9BACT</name>
<evidence type="ECO:0000256" key="4">
    <source>
        <dbReference type="ARBA" id="ARBA00023163"/>
    </source>
</evidence>
<dbReference type="InterPro" id="IPR005650">
    <property type="entry name" value="BlaI_family"/>
</dbReference>
<dbReference type="GO" id="GO:0045892">
    <property type="term" value="P:negative regulation of DNA-templated transcription"/>
    <property type="evidence" value="ECO:0007669"/>
    <property type="project" value="InterPro"/>
</dbReference>
<dbReference type="AlphaFoldDB" id="A0A178INR4"/>
<dbReference type="Proteomes" id="UP000078486">
    <property type="component" value="Unassembled WGS sequence"/>
</dbReference>
<evidence type="ECO:0000313" key="6">
    <source>
        <dbReference type="Proteomes" id="UP000078486"/>
    </source>
</evidence>
<dbReference type="Gene3D" id="1.10.4040.10">
    <property type="entry name" value="Penicillinase repressor domain"/>
    <property type="match status" value="1"/>
</dbReference>
<keyword evidence="4" id="KW-0804">Transcription</keyword>
<keyword evidence="2" id="KW-0805">Transcription regulation</keyword>
<dbReference type="Gene3D" id="1.10.10.10">
    <property type="entry name" value="Winged helix-like DNA-binding domain superfamily/Winged helix DNA-binding domain"/>
    <property type="match status" value="1"/>
</dbReference>
<gene>
    <name evidence="5" type="ORF">AW736_03180</name>
</gene>